<dbReference type="GeneID" id="68106226"/>
<accession>A0AA88G963</accession>
<dbReference type="PANTHER" id="PTHR36453:SF1">
    <property type="entry name" value="RIGHT HANDED BETA HELIX DOMAIN-CONTAINING PROTEIN"/>
    <property type="match status" value="1"/>
</dbReference>
<evidence type="ECO:0000256" key="1">
    <source>
        <dbReference type="SAM" id="MobiDB-lite"/>
    </source>
</evidence>
<dbReference type="InterPro" id="IPR039448">
    <property type="entry name" value="Beta_helix"/>
</dbReference>
<reference evidence="3 4" key="1">
    <citation type="journal article" date="2018" name="BMC Genomics">
        <title>The genome of Naegleria lovaniensis, the basis for a comparative approach to unravel pathogenicity factors of the human pathogenic amoeba N. fowleri.</title>
        <authorList>
            <person name="Liechti N."/>
            <person name="Schurch N."/>
            <person name="Bruggmann R."/>
            <person name="Wittwer M."/>
        </authorList>
    </citation>
    <scope>NUCLEOTIDE SEQUENCE [LARGE SCALE GENOMIC DNA]</scope>
    <source>
        <strain evidence="3 4">ATCC 30569</strain>
    </source>
</reference>
<evidence type="ECO:0000259" key="2">
    <source>
        <dbReference type="Pfam" id="PF13229"/>
    </source>
</evidence>
<dbReference type="SUPFAM" id="SSF51126">
    <property type="entry name" value="Pectin lyase-like"/>
    <property type="match status" value="1"/>
</dbReference>
<dbReference type="InterPro" id="IPR006626">
    <property type="entry name" value="PbH1"/>
</dbReference>
<dbReference type="InterPro" id="IPR011050">
    <property type="entry name" value="Pectin_lyase_fold/virulence"/>
</dbReference>
<keyword evidence="4" id="KW-1185">Reference proteome</keyword>
<comment type="caution">
    <text evidence="3">The sequence shown here is derived from an EMBL/GenBank/DDBJ whole genome shotgun (WGS) entry which is preliminary data.</text>
</comment>
<feature type="region of interest" description="Disordered" evidence="1">
    <location>
        <begin position="718"/>
        <end position="746"/>
    </location>
</feature>
<dbReference type="InterPro" id="IPR012334">
    <property type="entry name" value="Pectin_lyas_fold"/>
</dbReference>
<feature type="compositionally biased region" description="Low complexity" evidence="1">
    <location>
        <begin position="726"/>
        <end position="740"/>
    </location>
</feature>
<proteinExistence type="predicted"/>
<name>A0AA88G963_NAELO</name>
<evidence type="ECO:0000313" key="4">
    <source>
        <dbReference type="Proteomes" id="UP000816034"/>
    </source>
</evidence>
<evidence type="ECO:0000313" key="3">
    <source>
        <dbReference type="EMBL" id="KAG2370862.1"/>
    </source>
</evidence>
<dbReference type="AlphaFoldDB" id="A0AA88G963"/>
<sequence length="778" mass="85624">MSKSLNMTSSLRIIMLLLVTTCTVLLLESNHWSFAQIFPNTIHLFLSPNGSDTNSGNSTSPFLTFNKVVTTLNSMKNSGRYTSNTTFIVNFYPGTYYVNSTTTISKSNLLNDENSPVIWKPVNGSKLGDVKIRGGVPLPAKLWHVVTASNNPSAFNMLPEKAKGNVLQCNLTQAGFKSSQLAPFRTSGFAYGSVASGNELFFKEFPQTVARYPNKLTTMPVADPGIVVDQYLKVGKTNGTNWMNFNASLAVNRPKWPLEKYPFAFGFYYYDWADANEPLSDITSEGSITFKTSSVMYGIKTGQPFFLVNFLSELDQAGEYVIHDEMVYYWPPAPIQQDTDVHISVASALFSIAANAQVFDSLDFGIARGGAIGSANQLRNVTIRNCNFNGFGGGAVSLQGYNNTVLNNTISNTGQGGISVSGGDRMTLTPSNTLVMNNTVSAFTRIGKTYRGAVYMSGVGITITHNEFFDSDHLAIQWGGNNNEISYNKIHDVCKATGDAGAIYSGRDWTQRGNIIKHNLIYNVKGLGTHGGSCLYLDDNFSSAFIFGNIFYNCYRGFLLGGGRNNHVFNNLFINNTISIHIDDRGLNWIHQTEIPKTLMDNLLKTPFNTSSVWINSYPELVTILQDTPFAPYRNLVQFNLISASTKTAISQPAVSTYSTYANNTFDVPYSVFGNPSQLNFTMIAGNEYETNFGKYNFTKIPVEEIGLLKYEKSDSTRPVVEPSKKPSSSMIRPSPSSKSNGVSGKPRASISIAALSMKLEWILFLLIATFHVFSLNN</sequence>
<organism evidence="3 4">
    <name type="scientific">Naegleria lovaniensis</name>
    <name type="common">Amoeba</name>
    <dbReference type="NCBI Taxonomy" id="51637"/>
    <lineage>
        <taxon>Eukaryota</taxon>
        <taxon>Discoba</taxon>
        <taxon>Heterolobosea</taxon>
        <taxon>Tetramitia</taxon>
        <taxon>Eutetramitia</taxon>
        <taxon>Vahlkampfiidae</taxon>
        <taxon>Naegleria</taxon>
    </lineage>
</organism>
<dbReference type="Gene3D" id="2.160.20.10">
    <property type="entry name" value="Single-stranded right-handed beta-helix, Pectin lyase-like"/>
    <property type="match status" value="2"/>
</dbReference>
<dbReference type="SMART" id="SM00710">
    <property type="entry name" value="PbH1"/>
    <property type="match status" value="5"/>
</dbReference>
<dbReference type="Proteomes" id="UP000816034">
    <property type="component" value="Unassembled WGS sequence"/>
</dbReference>
<dbReference type="EMBL" id="PYSW02000076">
    <property type="protein sequence ID" value="KAG2370862.1"/>
    <property type="molecule type" value="Genomic_DNA"/>
</dbReference>
<gene>
    <name evidence="3" type="ORF">C9374_013773</name>
</gene>
<dbReference type="PANTHER" id="PTHR36453">
    <property type="entry name" value="SECRETED PROTEIN-RELATED"/>
    <property type="match status" value="1"/>
</dbReference>
<feature type="domain" description="Right handed beta helix" evidence="2">
    <location>
        <begin position="380"/>
        <end position="573"/>
    </location>
</feature>
<dbReference type="RefSeq" id="XP_044541726.1">
    <property type="nucleotide sequence ID" value="XM_044689686.1"/>
</dbReference>
<dbReference type="Pfam" id="PF13229">
    <property type="entry name" value="Beta_helix"/>
    <property type="match status" value="1"/>
</dbReference>
<protein>
    <recommendedName>
        <fullName evidence="2">Right handed beta helix domain-containing protein</fullName>
    </recommendedName>
</protein>